<sequence length="125" mass="15164">MTNIFYMELNDLDHELERSAEVLRVLAHPVRLQIVHQLVRKQTLNVTELQQILKLPQSTVSQHLHKMRNHKVLSHERKGTEGFWCKNRNDLKMVFQTWLYWYYYLKKVCDQYGTRKYIQMETLSA</sequence>
<dbReference type="Pfam" id="PF12840">
    <property type="entry name" value="HTH_20"/>
    <property type="match status" value="1"/>
</dbReference>
<keyword evidence="2" id="KW-0238">DNA-binding</keyword>
<evidence type="ECO:0000313" key="6">
    <source>
        <dbReference type="Proteomes" id="UP000092743"/>
    </source>
</evidence>
<protein>
    <recommendedName>
        <fullName evidence="4">HTH arsR-type domain-containing protein</fullName>
    </recommendedName>
</protein>
<dbReference type="InterPro" id="IPR036388">
    <property type="entry name" value="WH-like_DNA-bd_sf"/>
</dbReference>
<dbReference type="SMART" id="SM00418">
    <property type="entry name" value="HTH_ARSR"/>
    <property type="match status" value="1"/>
</dbReference>
<dbReference type="Gene3D" id="1.10.10.10">
    <property type="entry name" value="Winged helix-like DNA-binding domain superfamily/Winged helix DNA-binding domain"/>
    <property type="match status" value="1"/>
</dbReference>
<feature type="domain" description="HTH arsR-type" evidence="4">
    <location>
        <begin position="12"/>
        <end position="106"/>
    </location>
</feature>
<dbReference type="AlphaFoldDB" id="A0A9W3SIM2"/>
<dbReference type="PROSITE" id="PS50987">
    <property type="entry name" value="HTH_ARSR_2"/>
    <property type="match status" value="1"/>
</dbReference>
<evidence type="ECO:0000256" key="1">
    <source>
        <dbReference type="ARBA" id="ARBA00023015"/>
    </source>
</evidence>
<evidence type="ECO:0000313" key="5">
    <source>
        <dbReference type="EMBL" id="ANS51866.1"/>
    </source>
</evidence>
<dbReference type="SUPFAM" id="SSF46785">
    <property type="entry name" value="Winged helix' DNA-binding domain"/>
    <property type="match status" value="1"/>
</dbReference>
<name>A0A9W3SIM2_BACTU</name>
<gene>
    <name evidence="5" type="ORF">BT246_65740</name>
</gene>
<proteinExistence type="predicted"/>
<keyword evidence="1" id="KW-0805">Transcription regulation</keyword>
<dbReference type="InterPro" id="IPR001845">
    <property type="entry name" value="HTH_ArsR_DNA-bd_dom"/>
</dbReference>
<dbReference type="InterPro" id="IPR036390">
    <property type="entry name" value="WH_DNA-bd_sf"/>
</dbReference>
<dbReference type="GO" id="GO:0003700">
    <property type="term" value="F:DNA-binding transcription factor activity"/>
    <property type="evidence" value="ECO:0007669"/>
    <property type="project" value="InterPro"/>
</dbReference>
<dbReference type="PANTHER" id="PTHR43132:SF2">
    <property type="entry name" value="ARSENICAL RESISTANCE OPERON REPRESSOR ARSR-RELATED"/>
    <property type="match status" value="1"/>
</dbReference>
<organism evidence="5 6">
    <name type="scientific">Bacillus thuringiensis</name>
    <dbReference type="NCBI Taxonomy" id="1428"/>
    <lineage>
        <taxon>Bacteria</taxon>
        <taxon>Bacillati</taxon>
        <taxon>Bacillota</taxon>
        <taxon>Bacilli</taxon>
        <taxon>Bacillales</taxon>
        <taxon>Bacillaceae</taxon>
        <taxon>Bacillus</taxon>
        <taxon>Bacillus cereus group</taxon>
    </lineage>
</organism>
<reference evidence="5 6" key="1">
    <citation type="submission" date="2016-04" db="EMBL/GenBank/DDBJ databases">
        <title>High quality genome of the nematocidal Bacillus thuringiensis MYBT18246.</title>
        <authorList>
            <person name="Hollensteiner J."/>
            <person name="Poehlein A."/>
            <person name="Sproeer C."/>
            <person name="Bunk B."/>
            <person name="Rosenstiel P."/>
            <person name="Schulenburg H."/>
            <person name="Liesegang H."/>
        </authorList>
    </citation>
    <scope>NUCLEOTIDE SEQUENCE [LARGE SCALE GENOMIC DNA]</scope>
    <source>
        <strain evidence="5 6">MYBT18246</strain>
        <plasmid evidence="5 6">p142098</plasmid>
    </source>
</reference>
<dbReference type="PANTHER" id="PTHR43132">
    <property type="entry name" value="ARSENICAL RESISTANCE OPERON REPRESSOR ARSR-RELATED"/>
    <property type="match status" value="1"/>
</dbReference>
<dbReference type="CDD" id="cd00090">
    <property type="entry name" value="HTH_ARSR"/>
    <property type="match status" value="1"/>
</dbReference>
<evidence type="ECO:0000256" key="3">
    <source>
        <dbReference type="ARBA" id="ARBA00023163"/>
    </source>
</evidence>
<evidence type="ECO:0000259" key="4">
    <source>
        <dbReference type="PROSITE" id="PS50987"/>
    </source>
</evidence>
<geneLocation type="plasmid" evidence="5 6">
    <name>p142098</name>
</geneLocation>
<evidence type="ECO:0000256" key="2">
    <source>
        <dbReference type="ARBA" id="ARBA00023125"/>
    </source>
</evidence>
<dbReference type="EMBL" id="CP015352">
    <property type="protein sequence ID" value="ANS51866.1"/>
    <property type="molecule type" value="Genomic_DNA"/>
</dbReference>
<dbReference type="GO" id="GO:0003677">
    <property type="term" value="F:DNA binding"/>
    <property type="evidence" value="ECO:0007669"/>
    <property type="project" value="UniProtKB-KW"/>
</dbReference>
<accession>A0A9W3SIM2</accession>
<dbReference type="InterPro" id="IPR011991">
    <property type="entry name" value="ArsR-like_HTH"/>
</dbReference>
<dbReference type="Proteomes" id="UP000092743">
    <property type="component" value="Plasmid p142098"/>
</dbReference>
<dbReference type="InterPro" id="IPR051011">
    <property type="entry name" value="Metal_resp_trans_reg"/>
</dbReference>
<dbReference type="NCBIfam" id="NF033788">
    <property type="entry name" value="HTH_metalloreg"/>
    <property type="match status" value="1"/>
</dbReference>
<keyword evidence="3" id="KW-0804">Transcription</keyword>
<keyword evidence="5" id="KW-0614">Plasmid</keyword>